<evidence type="ECO:0000256" key="2">
    <source>
        <dbReference type="ARBA" id="ARBA00023015"/>
    </source>
</evidence>
<comment type="similarity">
    <text evidence="1">Belongs to the sigma-70 factor family. ECF subfamily.</text>
</comment>
<dbReference type="GO" id="GO:0016987">
    <property type="term" value="F:sigma factor activity"/>
    <property type="evidence" value="ECO:0007669"/>
    <property type="project" value="UniProtKB-KW"/>
</dbReference>
<accession>A0A9X1VCZ4</accession>
<comment type="caution">
    <text evidence="7">The sequence shown here is derived from an EMBL/GenBank/DDBJ whole genome shotgun (WGS) entry which is preliminary data.</text>
</comment>
<sequence length="192" mass="22250">MERVKQETIQLAMTGDLHAFDTIVDGYRDALHHLAFNLLNHELEAEDAVQETFLRVFQHVSEYDNQFNFTTWVYRIATNVCIDRLRRRKFTSSLDASVSRSDGTVGHGWYECIPCNAPSPEEETIREEMCVEVREALLSLPQMYRTILILRYIQELSLREISEILSVPLTTVKTRIHRGRLAMQRSFLAGTS</sequence>
<evidence type="ECO:0000256" key="3">
    <source>
        <dbReference type="ARBA" id="ARBA00023082"/>
    </source>
</evidence>
<gene>
    <name evidence="7" type="primary">sigW_2</name>
    <name evidence="7" type="ORF">MM817_02093</name>
</gene>
<evidence type="ECO:0000256" key="4">
    <source>
        <dbReference type="ARBA" id="ARBA00023163"/>
    </source>
</evidence>
<dbReference type="SUPFAM" id="SSF88946">
    <property type="entry name" value="Sigma2 domain of RNA polymerase sigma factors"/>
    <property type="match status" value="1"/>
</dbReference>
<evidence type="ECO:0000256" key="1">
    <source>
        <dbReference type="ARBA" id="ARBA00010641"/>
    </source>
</evidence>
<dbReference type="PANTHER" id="PTHR43133">
    <property type="entry name" value="RNA POLYMERASE ECF-TYPE SIGMA FACTO"/>
    <property type="match status" value="1"/>
</dbReference>
<dbReference type="CDD" id="cd06171">
    <property type="entry name" value="Sigma70_r4"/>
    <property type="match status" value="1"/>
</dbReference>
<dbReference type="InterPro" id="IPR036388">
    <property type="entry name" value="WH-like_DNA-bd_sf"/>
</dbReference>
<name>A0A9X1VCZ4_9BACL</name>
<evidence type="ECO:0000313" key="8">
    <source>
        <dbReference type="Proteomes" id="UP001139263"/>
    </source>
</evidence>
<dbReference type="Pfam" id="PF04542">
    <property type="entry name" value="Sigma70_r2"/>
    <property type="match status" value="1"/>
</dbReference>
<dbReference type="PANTHER" id="PTHR43133:SF60">
    <property type="entry name" value="RNA POLYMERASE SIGMA FACTOR SIGV"/>
    <property type="match status" value="1"/>
</dbReference>
<evidence type="ECO:0000313" key="7">
    <source>
        <dbReference type="EMBL" id="MCI0183802.1"/>
    </source>
</evidence>
<dbReference type="SUPFAM" id="SSF88659">
    <property type="entry name" value="Sigma3 and sigma4 domains of RNA polymerase sigma factors"/>
    <property type="match status" value="1"/>
</dbReference>
<dbReference type="GO" id="GO:0006352">
    <property type="term" value="P:DNA-templated transcription initiation"/>
    <property type="evidence" value="ECO:0007669"/>
    <property type="project" value="InterPro"/>
</dbReference>
<dbReference type="EMBL" id="JALBUF010000006">
    <property type="protein sequence ID" value="MCI0183802.1"/>
    <property type="molecule type" value="Genomic_DNA"/>
</dbReference>
<dbReference type="RefSeq" id="WP_241714563.1">
    <property type="nucleotide sequence ID" value="NZ_JALBUF010000006.1"/>
</dbReference>
<dbReference type="InterPro" id="IPR013249">
    <property type="entry name" value="RNA_pol_sigma70_r4_t2"/>
</dbReference>
<feature type="domain" description="RNA polymerase sigma factor 70 region 4 type 2" evidence="6">
    <location>
        <begin position="132"/>
        <end position="183"/>
    </location>
</feature>
<dbReference type="InterPro" id="IPR013324">
    <property type="entry name" value="RNA_pol_sigma_r3/r4-like"/>
</dbReference>
<dbReference type="Gene3D" id="1.10.1740.10">
    <property type="match status" value="1"/>
</dbReference>
<dbReference type="Pfam" id="PF08281">
    <property type="entry name" value="Sigma70_r4_2"/>
    <property type="match status" value="1"/>
</dbReference>
<dbReference type="Gene3D" id="1.10.10.10">
    <property type="entry name" value="Winged helix-like DNA-binding domain superfamily/Winged helix DNA-binding domain"/>
    <property type="match status" value="1"/>
</dbReference>
<dbReference type="NCBIfam" id="TIGR02937">
    <property type="entry name" value="sigma70-ECF"/>
    <property type="match status" value="1"/>
</dbReference>
<dbReference type="GO" id="GO:0003677">
    <property type="term" value="F:DNA binding"/>
    <property type="evidence" value="ECO:0007669"/>
    <property type="project" value="InterPro"/>
</dbReference>
<keyword evidence="3" id="KW-0731">Sigma factor</keyword>
<evidence type="ECO:0000259" key="6">
    <source>
        <dbReference type="Pfam" id="PF08281"/>
    </source>
</evidence>
<protein>
    <submittedName>
        <fullName evidence="7">ECF RNA polymerase sigma factor SigW</fullName>
    </submittedName>
</protein>
<keyword evidence="4" id="KW-0804">Transcription</keyword>
<dbReference type="InterPro" id="IPR013325">
    <property type="entry name" value="RNA_pol_sigma_r2"/>
</dbReference>
<dbReference type="InterPro" id="IPR007627">
    <property type="entry name" value="RNA_pol_sigma70_r2"/>
</dbReference>
<dbReference type="Proteomes" id="UP001139263">
    <property type="component" value="Unassembled WGS sequence"/>
</dbReference>
<evidence type="ECO:0000259" key="5">
    <source>
        <dbReference type="Pfam" id="PF04542"/>
    </source>
</evidence>
<dbReference type="AlphaFoldDB" id="A0A9X1VCZ4"/>
<organism evidence="7 8">
    <name type="scientific">Sulfoacidibacillus ferrooxidans</name>
    <dbReference type="NCBI Taxonomy" id="2005001"/>
    <lineage>
        <taxon>Bacteria</taxon>
        <taxon>Bacillati</taxon>
        <taxon>Bacillota</taxon>
        <taxon>Bacilli</taxon>
        <taxon>Bacillales</taxon>
        <taxon>Alicyclobacillaceae</taxon>
        <taxon>Sulfoacidibacillus</taxon>
    </lineage>
</organism>
<dbReference type="InterPro" id="IPR014284">
    <property type="entry name" value="RNA_pol_sigma-70_dom"/>
</dbReference>
<reference evidence="7" key="1">
    <citation type="submission" date="2022-03" db="EMBL/GenBank/DDBJ databases">
        <title>Draft Genome Sequence of Firmicute Strain S0AB, a Heterotrophic Iron/Sulfur-Oxidizing Extreme Acidophile.</title>
        <authorList>
            <person name="Vergara E."/>
            <person name="Pakostova E."/>
            <person name="Johnson D.B."/>
            <person name="Holmes D.S."/>
        </authorList>
    </citation>
    <scope>NUCLEOTIDE SEQUENCE</scope>
    <source>
        <strain evidence="7">S0AB</strain>
    </source>
</reference>
<feature type="domain" description="RNA polymerase sigma-70 region 2" evidence="5">
    <location>
        <begin position="24"/>
        <end position="89"/>
    </location>
</feature>
<keyword evidence="2" id="KW-0805">Transcription regulation</keyword>
<proteinExistence type="inferred from homology"/>
<dbReference type="InterPro" id="IPR039425">
    <property type="entry name" value="RNA_pol_sigma-70-like"/>
</dbReference>
<keyword evidence="8" id="KW-1185">Reference proteome</keyword>